<sequence>MLYGIMGSLAVALGLATWKAPRLTSVIVWALLAAIFTSSAILMTFPGAFAEKALWVALSVPFIWVAFQFWTYWDRKAWRVAIGLMALTALSAAIVFTSEPMI</sequence>
<feature type="transmembrane region" description="Helical" evidence="1">
    <location>
        <begin position="53"/>
        <end position="71"/>
    </location>
</feature>
<keyword evidence="1" id="KW-1133">Transmembrane helix</keyword>
<name>A0A3M0CMW2_9PROT</name>
<dbReference type="InParanoid" id="A0A3M0CMW2"/>
<organism evidence="2 3">
    <name type="scientific">Eilatimonas milleporae</name>
    <dbReference type="NCBI Taxonomy" id="911205"/>
    <lineage>
        <taxon>Bacteria</taxon>
        <taxon>Pseudomonadati</taxon>
        <taxon>Pseudomonadota</taxon>
        <taxon>Alphaproteobacteria</taxon>
        <taxon>Kordiimonadales</taxon>
        <taxon>Kordiimonadaceae</taxon>
        <taxon>Eilatimonas</taxon>
    </lineage>
</organism>
<dbReference type="Proteomes" id="UP000271227">
    <property type="component" value="Unassembled WGS sequence"/>
</dbReference>
<evidence type="ECO:0000256" key="1">
    <source>
        <dbReference type="SAM" id="Phobius"/>
    </source>
</evidence>
<feature type="transmembrane region" description="Helical" evidence="1">
    <location>
        <begin position="77"/>
        <end position="96"/>
    </location>
</feature>
<gene>
    <name evidence="2" type="ORF">BXY39_2852</name>
</gene>
<evidence type="ECO:0000313" key="2">
    <source>
        <dbReference type="EMBL" id="RMB04583.1"/>
    </source>
</evidence>
<feature type="transmembrane region" description="Helical" evidence="1">
    <location>
        <begin position="26"/>
        <end position="46"/>
    </location>
</feature>
<dbReference type="EMBL" id="REFR01000013">
    <property type="protein sequence ID" value="RMB04583.1"/>
    <property type="molecule type" value="Genomic_DNA"/>
</dbReference>
<dbReference type="RefSeq" id="WP_121939503.1">
    <property type="nucleotide sequence ID" value="NZ_REFR01000013.1"/>
</dbReference>
<keyword evidence="1" id="KW-0472">Membrane</keyword>
<dbReference type="OrthoDB" id="8480974at2"/>
<accession>A0A3M0CMW2</accession>
<keyword evidence="1" id="KW-0812">Transmembrane</keyword>
<dbReference type="AlphaFoldDB" id="A0A3M0CMW2"/>
<reference evidence="2 3" key="1">
    <citation type="submission" date="2018-10" db="EMBL/GenBank/DDBJ databases">
        <title>Genomic Encyclopedia of Archaeal and Bacterial Type Strains, Phase II (KMG-II): from individual species to whole genera.</title>
        <authorList>
            <person name="Goeker M."/>
        </authorList>
    </citation>
    <scope>NUCLEOTIDE SEQUENCE [LARGE SCALE GENOMIC DNA]</scope>
    <source>
        <strain evidence="2 3">DSM 25217</strain>
    </source>
</reference>
<protein>
    <submittedName>
        <fullName evidence="2">Uncharacterized protein</fullName>
    </submittedName>
</protein>
<comment type="caution">
    <text evidence="2">The sequence shown here is derived from an EMBL/GenBank/DDBJ whole genome shotgun (WGS) entry which is preliminary data.</text>
</comment>
<evidence type="ECO:0000313" key="3">
    <source>
        <dbReference type="Proteomes" id="UP000271227"/>
    </source>
</evidence>
<keyword evidence="3" id="KW-1185">Reference proteome</keyword>
<proteinExistence type="predicted"/>